<sequence length="307" mass="32847">MPKSKGKIAKPKVDVTFLVACLSGAGADPKTGLEPLSKEQSAATLWSLAVEEGNRALLLKEGAVPALVAVLAKGPNDAKHAAVGCLHHLALAGPEAKQEMHGQKLLPVLLGFYDASRASRHSAAQTEAMADQRMECMAEAGAIPLLIEKLPHDQMPVQDAALFAAGCLWKLSRQERYRHGLSGAVRQLAVLLQEEHPQARAWTAGALWMLSLHDQYKPLIRAADVVAPLVKVLELWGKGKLKDPDLAFHAQGTLRNLCDNAAGLSVVLEAKPPQHLAVTWQYKPSCLATSAVSKRSVPPLSLLPVQG</sequence>
<dbReference type="Gene3D" id="1.25.10.10">
    <property type="entry name" value="Leucine-rich Repeat Variant"/>
    <property type="match status" value="2"/>
</dbReference>
<name>A0AAW1QQS6_9CHLO</name>
<organism evidence="2 3">
    <name type="scientific">[Myrmecia] bisecta</name>
    <dbReference type="NCBI Taxonomy" id="41462"/>
    <lineage>
        <taxon>Eukaryota</taxon>
        <taxon>Viridiplantae</taxon>
        <taxon>Chlorophyta</taxon>
        <taxon>core chlorophytes</taxon>
        <taxon>Trebouxiophyceae</taxon>
        <taxon>Trebouxiales</taxon>
        <taxon>Trebouxiaceae</taxon>
        <taxon>Myrmecia</taxon>
    </lineage>
</organism>
<dbReference type="AlphaFoldDB" id="A0AAW1QQS6"/>
<dbReference type="EMBL" id="JALJOR010000002">
    <property type="protein sequence ID" value="KAK9823812.1"/>
    <property type="molecule type" value="Genomic_DNA"/>
</dbReference>
<dbReference type="InterPro" id="IPR000225">
    <property type="entry name" value="Armadillo"/>
</dbReference>
<dbReference type="Proteomes" id="UP001489004">
    <property type="component" value="Unassembled WGS sequence"/>
</dbReference>
<comment type="caution">
    <text evidence="2">The sequence shown here is derived from an EMBL/GenBank/DDBJ whole genome shotgun (WGS) entry which is preliminary data.</text>
</comment>
<dbReference type="InterPro" id="IPR011989">
    <property type="entry name" value="ARM-like"/>
</dbReference>
<reference evidence="2 3" key="1">
    <citation type="journal article" date="2024" name="Nat. Commun.">
        <title>Phylogenomics reveals the evolutionary origins of lichenization in chlorophyte algae.</title>
        <authorList>
            <person name="Puginier C."/>
            <person name="Libourel C."/>
            <person name="Otte J."/>
            <person name="Skaloud P."/>
            <person name="Haon M."/>
            <person name="Grisel S."/>
            <person name="Petersen M."/>
            <person name="Berrin J.G."/>
            <person name="Delaux P.M."/>
            <person name="Dal Grande F."/>
            <person name="Keller J."/>
        </authorList>
    </citation>
    <scope>NUCLEOTIDE SEQUENCE [LARGE SCALE GENOMIC DNA]</scope>
    <source>
        <strain evidence="2 3">SAG 2043</strain>
    </source>
</reference>
<protein>
    <submittedName>
        <fullName evidence="2">Uncharacterized protein</fullName>
    </submittedName>
</protein>
<gene>
    <name evidence="2" type="ORF">WJX72_005671</name>
</gene>
<accession>A0AAW1QQS6</accession>
<proteinExistence type="predicted"/>
<dbReference type="SUPFAM" id="SSF48371">
    <property type="entry name" value="ARM repeat"/>
    <property type="match status" value="1"/>
</dbReference>
<dbReference type="InterPro" id="IPR016024">
    <property type="entry name" value="ARM-type_fold"/>
</dbReference>
<evidence type="ECO:0000313" key="2">
    <source>
        <dbReference type="EMBL" id="KAK9823812.1"/>
    </source>
</evidence>
<dbReference type="PANTHER" id="PTHR23315:SF7">
    <property type="entry name" value="U-BOX DOMAIN-CONTAINING PROTEIN 4"/>
    <property type="match status" value="1"/>
</dbReference>
<dbReference type="PANTHER" id="PTHR23315">
    <property type="entry name" value="U BOX DOMAIN-CONTAINING"/>
    <property type="match status" value="1"/>
</dbReference>
<keyword evidence="1" id="KW-0833">Ubl conjugation pathway</keyword>
<dbReference type="SMART" id="SM00185">
    <property type="entry name" value="ARM"/>
    <property type="match status" value="3"/>
</dbReference>
<evidence type="ECO:0000313" key="3">
    <source>
        <dbReference type="Proteomes" id="UP001489004"/>
    </source>
</evidence>
<keyword evidence="3" id="KW-1185">Reference proteome</keyword>
<evidence type="ECO:0000256" key="1">
    <source>
        <dbReference type="ARBA" id="ARBA00022786"/>
    </source>
</evidence>